<evidence type="ECO:0000256" key="11">
    <source>
        <dbReference type="SAM" id="Phobius"/>
    </source>
</evidence>
<dbReference type="InterPro" id="IPR005467">
    <property type="entry name" value="His_kinase_dom"/>
</dbReference>
<comment type="caution">
    <text evidence="13">The sequence shown here is derived from an EMBL/GenBank/DDBJ whole genome shotgun (WGS) entry which is preliminary data.</text>
</comment>
<evidence type="ECO:0000256" key="3">
    <source>
        <dbReference type="ARBA" id="ARBA00012438"/>
    </source>
</evidence>
<keyword evidence="9" id="KW-0902">Two-component regulatory system</keyword>
<evidence type="ECO:0000313" key="14">
    <source>
        <dbReference type="Proteomes" id="UP000609849"/>
    </source>
</evidence>
<evidence type="ECO:0000256" key="2">
    <source>
        <dbReference type="ARBA" id="ARBA00004651"/>
    </source>
</evidence>
<dbReference type="InterPro" id="IPR004358">
    <property type="entry name" value="Sig_transdc_His_kin-like_C"/>
</dbReference>
<dbReference type="GO" id="GO:0016301">
    <property type="term" value="F:kinase activity"/>
    <property type="evidence" value="ECO:0007669"/>
    <property type="project" value="UniProtKB-KW"/>
</dbReference>
<dbReference type="InterPro" id="IPR003594">
    <property type="entry name" value="HATPase_dom"/>
</dbReference>
<evidence type="ECO:0000313" key="13">
    <source>
        <dbReference type="EMBL" id="MBC5997899.1"/>
    </source>
</evidence>
<organism evidence="13 14">
    <name type="scientific">Romboutsia faecis</name>
    <dbReference type="NCBI Taxonomy" id="2764597"/>
    <lineage>
        <taxon>Bacteria</taxon>
        <taxon>Bacillati</taxon>
        <taxon>Bacillota</taxon>
        <taxon>Clostridia</taxon>
        <taxon>Peptostreptococcales</taxon>
        <taxon>Peptostreptococcaceae</taxon>
        <taxon>Romboutsia</taxon>
    </lineage>
</organism>
<evidence type="ECO:0000256" key="10">
    <source>
        <dbReference type="ARBA" id="ARBA00023136"/>
    </source>
</evidence>
<dbReference type="SUPFAM" id="SSF55874">
    <property type="entry name" value="ATPase domain of HSP90 chaperone/DNA topoisomerase II/histidine kinase"/>
    <property type="match status" value="1"/>
</dbReference>
<comment type="catalytic activity">
    <reaction evidence="1">
        <text>ATP + protein L-histidine = ADP + protein N-phospho-L-histidine.</text>
        <dbReference type="EC" id="2.7.13.3"/>
    </reaction>
</comment>
<evidence type="ECO:0000256" key="8">
    <source>
        <dbReference type="ARBA" id="ARBA00022989"/>
    </source>
</evidence>
<reference evidence="13 14" key="1">
    <citation type="submission" date="2020-08" db="EMBL/GenBank/DDBJ databases">
        <authorList>
            <person name="Liu C."/>
            <person name="Sun Q."/>
        </authorList>
    </citation>
    <scope>NUCLEOTIDE SEQUENCE [LARGE SCALE GENOMIC DNA]</scope>
    <source>
        <strain evidence="13 14">NSJ-18</strain>
    </source>
</reference>
<dbReference type="EMBL" id="JACRWE010000008">
    <property type="protein sequence ID" value="MBC5997899.1"/>
    <property type="molecule type" value="Genomic_DNA"/>
</dbReference>
<keyword evidence="8 11" id="KW-1133">Transmembrane helix</keyword>
<dbReference type="SMART" id="SM00387">
    <property type="entry name" value="HATPase_c"/>
    <property type="match status" value="1"/>
</dbReference>
<dbReference type="PROSITE" id="PS50109">
    <property type="entry name" value="HIS_KIN"/>
    <property type="match status" value="1"/>
</dbReference>
<feature type="transmembrane region" description="Helical" evidence="11">
    <location>
        <begin position="37"/>
        <end position="55"/>
    </location>
</feature>
<dbReference type="EC" id="2.7.13.3" evidence="3"/>
<dbReference type="PANTHER" id="PTHR45453">
    <property type="entry name" value="PHOSPHATE REGULON SENSOR PROTEIN PHOR"/>
    <property type="match status" value="1"/>
</dbReference>
<feature type="transmembrane region" description="Helical" evidence="11">
    <location>
        <begin position="12"/>
        <end position="31"/>
    </location>
</feature>
<dbReference type="Pfam" id="PF02518">
    <property type="entry name" value="HATPase_c"/>
    <property type="match status" value="1"/>
</dbReference>
<accession>A0ABR7JSK6</accession>
<dbReference type="Proteomes" id="UP000609849">
    <property type="component" value="Unassembled WGS sequence"/>
</dbReference>
<evidence type="ECO:0000256" key="5">
    <source>
        <dbReference type="ARBA" id="ARBA00022679"/>
    </source>
</evidence>
<dbReference type="PRINTS" id="PR00344">
    <property type="entry name" value="BCTRLSENSOR"/>
</dbReference>
<evidence type="ECO:0000256" key="7">
    <source>
        <dbReference type="ARBA" id="ARBA00022777"/>
    </source>
</evidence>
<keyword evidence="10 11" id="KW-0472">Membrane</keyword>
<dbReference type="InterPro" id="IPR050351">
    <property type="entry name" value="BphY/WalK/GraS-like"/>
</dbReference>
<keyword evidence="4" id="KW-1003">Cell membrane</keyword>
<dbReference type="PANTHER" id="PTHR45453:SF2">
    <property type="entry name" value="HISTIDINE KINASE"/>
    <property type="match status" value="1"/>
</dbReference>
<keyword evidence="7 13" id="KW-0418">Kinase</keyword>
<name>A0ABR7JSK6_9FIRM</name>
<evidence type="ECO:0000256" key="1">
    <source>
        <dbReference type="ARBA" id="ARBA00000085"/>
    </source>
</evidence>
<protein>
    <recommendedName>
        <fullName evidence="3">histidine kinase</fullName>
        <ecNumber evidence="3">2.7.13.3</ecNumber>
    </recommendedName>
</protein>
<keyword evidence="14" id="KW-1185">Reference proteome</keyword>
<dbReference type="InterPro" id="IPR036890">
    <property type="entry name" value="HATPase_C_sf"/>
</dbReference>
<evidence type="ECO:0000256" key="6">
    <source>
        <dbReference type="ARBA" id="ARBA00022692"/>
    </source>
</evidence>
<evidence type="ECO:0000256" key="4">
    <source>
        <dbReference type="ARBA" id="ARBA00022475"/>
    </source>
</evidence>
<evidence type="ECO:0000259" key="12">
    <source>
        <dbReference type="PROSITE" id="PS50109"/>
    </source>
</evidence>
<comment type="subcellular location">
    <subcellularLocation>
        <location evidence="2">Cell membrane</location>
        <topology evidence="2">Multi-pass membrane protein</topology>
    </subcellularLocation>
</comment>
<proteinExistence type="predicted"/>
<feature type="domain" description="Histidine kinase" evidence="12">
    <location>
        <begin position="126"/>
        <end position="332"/>
    </location>
</feature>
<evidence type="ECO:0000256" key="9">
    <source>
        <dbReference type="ARBA" id="ARBA00023012"/>
    </source>
</evidence>
<dbReference type="Gene3D" id="3.30.565.10">
    <property type="entry name" value="Histidine kinase-like ATPase, C-terminal domain"/>
    <property type="match status" value="1"/>
</dbReference>
<gene>
    <name evidence="13" type="ORF">H8923_14145</name>
</gene>
<sequence length="338" mass="39444">MTILQYIKDKSLFLIINLILFFIVFIISIYTNISIQFIIVIFMLWFLPLISYIILEFIKFNKYYKNVVSICDSLDKKYLLSEIIEEPDFAEGKILYDLLSETNRSMRESINYYKNIQKEYEEYIEMWIHEIKTPIASTLLLIENNIDIMPLGIKEQIKNIENYVEQVLYYSKINDVNKDYIVKSVNLELVVKNVIRKNASDFINKKISINLDDINENVYTDSKWIEFIINQIISNSIKYSVKISPKISINLIKNENNTILTIEDNGVGITDKDIRKVFEKGFTGNNGRKFGRSTGMGLYICKKLCDKLGIGINLISKENEGTKISLAFPYDKNRTLVK</sequence>
<keyword evidence="5" id="KW-0808">Transferase</keyword>
<keyword evidence="6 11" id="KW-0812">Transmembrane</keyword>